<reference evidence="2" key="1">
    <citation type="submission" date="2018-05" db="EMBL/GenBank/DDBJ databases">
        <authorList>
            <person name="Lanie J.A."/>
            <person name="Ng W.-L."/>
            <person name="Kazmierczak K.M."/>
            <person name="Andrzejewski T.M."/>
            <person name="Davidsen T.M."/>
            <person name="Wayne K.J."/>
            <person name="Tettelin H."/>
            <person name="Glass J.I."/>
            <person name="Rusch D."/>
            <person name="Podicherti R."/>
            <person name="Tsui H.-C.T."/>
            <person name="Winkler M.E."/>
        </authorList>
    </citation>
    <scope>NUCLEOTIDE SEQUENCE</scope>
</reference>
<dbReference type="SUPFAM" id="SSF51735">
    <property type="entry name" value="NAD(P)-binding Rossmann-fold domains"/>
    <property type="match status" value="1"/>
</dbReference>
<dbReference type="Gene3D" id="3.30.360.10">
    <property type="entry name" value="Dihydrodipicolinate Reductase, domain 2"/>
    <property type="match status" value="1"/>
</dbReference>
<evidence type="ECO:0000313" key="2">
    <source>
        <dbReference type="EMBL" id="SUZ77820.1"/>
    </source>
</evidence>
<organism evidence="2">
    <name type="scientific">marine metagenome</name>
    <dbReference type="NCBI Taxonomy" id="408172"/>
    <lineage>
        <taxon>unclassified sequences</taxon>
        <taxon>metagenomes</taxon>
        <taxon>ecological metagenomes</taxon>
    </lineage>
</organism>
<dbReference type="InterPro" id="IPR052515">
    <property type="entry name" value="Gfo/Idh/MocA_Oxidoreductase"/>
</dbReference>
<dbReference type="InterPro" id="IPR036291">
    <property type="entry name" value="NAD(P)-bd_dom_sf"/>
</dbReference>
<dbReference type="SUPFAM" id="SSF55347">
    <property type="entry name" value="Glyceraldehyde-3-phosphate dehydrogenase-like, C-terminal domain"/>
    <property type="match status" value="1"/>
</dbReference>
<dbReference type="AlphaFoldDB" id="A0A381QFR8"/>
<dbReference type="PANTHER" id="PTHR43249:SF1">
    <property type="entry name" value="D-GLUCOSIDE 3-DEHYDROGENASE"/>
    <property type="match status" value="1"/>
</dbReference>
<dbReference type="GO" id="GO:0000166">
    <property type="term" value="F:nucleotide binding"/>
    <property type="evidence" value="ECO:0007669"/>
    <property type="project" value="InterPro"/>
</dbReference>
<dbReference type="PANTHER" id="PTHR43249">
    <property type="entry name" value="UDP-N-ACETYL-2-AMINO-2-DEOXY-D-GLUCURONATE OXIDASE"/>
    <property type="match status" value="1"/>
</dbReference>
<dbReference type="Pfam" id="PF01408">
    <property type="entry name" value="GFO_IDH_MocA"/>
    <property type="match status" value="1"/>
</dbReference>
<name>A0A381QFR8_9ZZZZ</name>
<dbReference type="Gene3D" id="3.40.50.720">
    <property type="entry name" value="NAD(P)-binding Rossmann-like Domain"/>
    <property type="match status" value="1"/>
</dbReference>
<protein>
    <recommendedName>
        <fullName evidence="1">Gfo/Idh/MocA-like oxidoreductase N-terminal domain-containing protein</fullName>
    </recommendedName>
</protein>
<gene>
    <name evidence="2" type="ORF">METZ01_LOCUS30674</name>
</gene>
<dbReference type="InterPro" id="IPR000683">
    <property type="entry name" value="Gfo/Idh/MocA-like_OxRdtase_N"/>
</dbReference>
<feature type="domain" description="Gfo/Idh/MocA-like oxidoreductase N-terminal" evidence="1">
    <location>
        <begin position="1"/>
        <end position="120"/>
    </location>
</feature>
<evidence type="ECO:0000259" key="1">
    <source>
        <dbReference type="Pfam" id="PF01408"/>
    </source>
</evidence>
<dbReference type="EMBL" id="UINC01001330">
    <property type="protein sequence ID" value="SUZ77820.1"/>
    <property type="molecule type" value="Genomic_DNA"/>
</dbReference>
<accession>A0A381QFR8</accession>
<proteinExistence type="predicted"/>
<sequence>MVGIGGYGAEYVAALDRLPSEKIRLTGAVDPFPTRSCAELGLSERQIPVFPSLEALFHAGCEADLVVIASPIHHHISQSMLALKHGCDVLCDKPLGAAIQEASALIRAREASGHSVRIGYQWSYSEGIRSLKRDIQAGRFGGPVRIKSVCLWPRTLAYYRRNDWAGRLRDVTTGRWILDSPLNNALAHFLHNLFFLLGPAVGLSARPIEVTAEVCRVNSIESFDTVACRARVDGGVEVLFYGSHATQDSYGPRFELEFEEASVAYKASVGDVKDEISIEVEGRRVGSYPSPNAGDHFAKLTEAVRAVTGKEPVECGPEAAAAQTLCMNGVHESISEIPTVSSTLRRRSVQPDRYWIDGLDGDLRRCYERGVLPSEAGVSWAIKGQTIDLVNYDHFPSSENHA</sequence>